<dbReference type="RefSeq" id="WP_164576715.1">
    <property type="nucleotide sequence ID" value="NZ_JAAXDH010000011.1"/>
</dbReference>
<dbReference type="PROSITE" id="PS50109">
    <property type="entry name" value="HIS_KIN"/>
    <property type="match status" value="1"/>
</dbReference>
<dbReference type="InterPro" id="IPR000700">
    <property type="entry name" value="PAS-assoc_C"/>
</dbReference>
<feature type="domain" description="Histidine kinase" evidence="12">
    <location>
        <begin position="596"/>
        <end position="808"/>
    </location>
</feature>
<proteinExistence type="predicted"/>
<dbReference type="PANTHER" id="PTHR43304">
    <property type="entry name" value="PHYTOCHROME-LIKE PROTEIN CPH1"/>
    <property type="match status" value="1"/>
</dbReference>
<comment type="caution">
    <text evidence="15">The sequence shown here is derived from an EMBL/GenBank/DDBJ whole genome shotgun (WGS) entry which is preliminary data.</text>
</comment>
<dbReference type="Proteomes" id="UP000471560">
    <property type="component" value="Unassembled WGS sequence"/>
</dbReference>
<feature type="transmembrane region" description="Helical" evidence="11">
    <location>
        <begin position="159"/>
        <end position="182"/>
    </location>
</feature>
<dbReference type="InterPro" id="IPR036890">
    <property type="entry name" value="HATPase_C_sf"/>
</dbReference>
<dbReference type="Pfam" id="PF05231">
    <property type="entry name" value="MASE1"/>
    <property type="match status" value="1"/>
</dbReference>
<evidence type="ECO:0000313" key="15">
    <source>
        <dbReference type="EMBL" id="NEI34833.1"/>
    </source>
</evidence>
<dbReference type="InterPro" id="IPR000014">
    <property type="entry name" value="PAS"/>
</dbReference>
<dbReference type="AlphaFoldDB" id="A0A6P0B4M1"/>
<comment type="catalytic activity">
    <reaction evidence="1">
        <text>ATP + protein L-histidine = ADP + protein N-phospho-L-histidine.</text>
        <dbReference type="EC" id="2.7.13.3"/>
    </reaction>
</comment>
<dbReference type="Gene3D" id="3.30.450.20">
    <property type="entry name" value="PAS domain"/>
    <property type="match status" value="2"/>
</dbReference>
<keyword evidence="8" id="KW-0418">Kinase</keyword>
<dbReference type="SUPFAM" id="SSF55874">
    <property type="entry name" value="ATPase domain of HSP90 chaperone/DNA topoisomerase II/histidine kinase"/>
    <property type="match status" value="1"/>
</dbReference>
<evidence type="ECO:0000256" key="8">
    <source>
        <dbReference type="ARBA" id="ARBA00022777"/>
    </source>
</evidence>
<dbReference type="PANTHER" id="PTHR43304:SF1">
    <property type="entry name" value="PAC DOMAIN-CONTAINING PROTEIN"/>
    <property type="match status" value="1"/>
</dbReference>
<dbReference type="InterPro" id="IPR004358">
    <property type="entry name" value="Sig_transdc_His_kin-like_C"/>
</dbReference>
<feature type="transmembrane region" description="Helical" evidence="11">
    <location>
        <begin position="194"/>
        <end position="217"/>
    </location>
</feature>
<evidence type="ECO:0000259" key="12">
    <source>
        <dbReference type="PROSITE" id="PS50109"/>
    </source>
</evidence>
<dbReference type="InterPro" id="IPR052162">
    <property type="entry name" value="Sensor_kinase/Photoreceptor"/>
</dbReference>
<dbReference type="GO" id="GO:0005886">
    <property type="term" value="C:plasma membrane"/>
    <property type="evidence" value="ECO:0007669"/>
    <property type="project" value="UniProtKB-SubCell"/>
</dbReference>
<feature type="transmembrane region" description="Helical" evidence="11">
    <location>
        <begin position="85"/>
        <end position="108"/>
    </location>
</feature>
<dbReference type="SMART" id="SM00387">
    <property type="entry name" value="HATPase_c"/>
    <property type="match status" value="1"/>
</dbReference>
<sequence length="812" mass="90594">MMSVWSHRPRPLHLGLFIVAYVLACGFAQSLAIVPGTGISIWPAAGLFIATLVLASRYSWPWWVLGGCLAELFSNYLWFHSPLPAAVLIYIGNALEAVAGAWLVNQTLKRPVRFETLQDVFAVVVLGAGIAPIVSATMGSATLAWFGMQSQSFATAWPLWWIGDATGVLIVAPLALVVFHSWRGKTQLSAAQWVEAGVLGLIFLGVAALSLSGYLPFAYIIMPPLLWAAVRFEFKGAAVSLALLALITALFTITGTSQFAGDPESQKHKQVMLQLFLAISAFSALIVAAISRQHQSAVLNLRQSIETLREREEELSHLVDMVPSHVWRLTPDGEPTFFNRRMVDFLGLDVVDFDKPGMSRLEALLDATVHPEDAVGFGDALRKCLLAGENFAIRYRLRRADGIYRWMSSRAEPMRDQPGRIVQWYGLCHDIDDQVHAEEAVRRSQQQLQQIIDAVPVRIWSVEPNSGSFYFNKRYQDHFRSVIANFDALGEPRIDDLLQQLVHPEDAPDIQRTLRNCFETGDGSAMRFRWREKDDVYRWAECRVEPRRDENGTVAEWYGVSLDIDDEVRALEDLRLAREGLARASQAASLAELSASIAHEVNQPLAAVVANSHACQRWLTAEPPNIERAQRTVERIIRDSNSAADVVSRIRALFKQSVDRRIQTTLSSIIDEARNLMADEASRRRVRIDVGIDGNLPLIAIDRIQIQQVLINLIRNGIEAMEAIAGDRAIELRVRHIGNVVQTEISDRGHGIEFPEKMFDPFFTTKENGMGMGLAICRSIVEQHGGRLWAEKNEPRGATLVFTLPIEMKAAS</sequence>
<evidence type="ECO:0000256" key="1">
    <source>
        <dbReference type="ARBA" id="ARBA00000085"/>
    </source>
</evidence>
<dbReference type="SUPFAM" id="SSF55785">
    <property type="entry name" value="PYP-like sensor domain (PAS domain)"/>
    <property type="match status" value="2"/>
</dbReference>
<evidence type="ECO:0000256" key="10">
    <source>
        <dbReference type="ARBA" id="ARBA00023136"/>
    </source>
</evidence>
<feature type="domain" description="PAC" evidence="14">
    <location>
        <begin position="524"/>
        <end position="576"/>
    </location>
</feature>
<dbReference type="InterPro" id="IPR005467">
    <property type="entry name" value="His_kinase_dom"/>
</dbReference>
<dbReference type="SMART" id="SM00388">
    <property type="entry name" value="HisKA"/>
    <property type="match status" value="1"/>
</dbReference>
<dbReference type="Gene3D" id="3.30.565.10">
    <property type="entry name" value="Histidine kinase-like ATPase, C-terminal domain"/>
    <property type="match status" value="1"/>
</dbReference>
<evidence type="ECO:0000256" key="4">
    <source>
        <dbReference type="ARBA" id="ARBA00022475"/>
    </source>
</evidence>
<evidence type="ECO:0000256" key="9">
    <source>
        <dbReference type="ARBA" id="ARBA00022989"/>
    </source>
</evidence>
<keyword evidence="9 11" id="KW-1133">Transmembrane helix</keyword>
<feature type="domain" description="PAS" evidence="13">
    <location>
        <begin position="311"/>
        <end position="388"/>
    </location>
</feature>
<dbReference type="Pfam" id="PF08447">
    <property type="entry name" value="PAS_3"/>
    <property type="match status" value="2"/>
</dbReference>
<dbReference type="InterPro" id="IPR003594">
    <property type="entry name" value="HATPase_dom"/>
</dbReference>
<dbReference type="InterPro" id="IPR003661">
    <property type="entry name" value="HisK_dim/P_dom"/>
</dbReference>
<dbReference type="InterPro" id="IPR007895">
    <property type="entry name" value="MASE1"/>
</dbReference>
<dbReference type="SUPFAM" id="SSF47384">
    <property type="entry name" value="Homodimeric domain of signal transducing histidine kinase"/>
    <property type="match status" value="1"/>
</dbReference>
<organism evidence="15 16">
    <name type="scientific">Rhizobium leguminosarum</name>
    <dbReference type="NCBI Taxonomy" id="384"/>
    <lineage>
        <taxon>Bacteria</taxon>
        <taxon>Pseudomonadati</taxon>
        <taxon>Pseudomonadota</taxon>
        <taxon>Alphaproteobacteria</taxon>
        <taxon>Hyphomicrobiales</taxon>
        <taxon>Rhizobiaceae</taxon>
        <taxon>Rhizobium/Agrobacterium group</taxon>
        <taxon>Rhizobium</taxon>
    </lineage>
</organism>
<feature type="transmembrane region" description="Helical" evidence="11">
    <location>
        <begin position="12"/>
        <end position="33"/>
    </location>
</feature>
<dbReference type="GO" id="GO:0000155">
    <property type="term" value="F:phosphorelay sensor kinase activity"/>
    <property type="evidence" value="ECO:0007669"/>
    <property type="project" value="InterPro"/>
</dbReference>
<dbReference type="PRINTS" id="PR00344">
    <property type="entry name" value="BCTRLSENSOR"/>
</dbReference>
<dbReference type="InterPro" id="IPR001610">
    <property type="entry name" value="PAC"/>
</dbReference>
<evidence type="ECO:0000256" key="5">
    <source>
        <dbReference type="ARBA" id="ARBA00022553"/>
    </source>
</evidence>
<accession>A0A6P0B4M1</accession>
<evidence type="ECO:0000256" key="6">
    <source>
        <dbReference type="ARBA" id="ARBA00022679"/>
    </source>
</evidence>
<evidence type="ECO:0000313" key="16">
    <source>
        <dbReference type="Proteomes" id="UP000471560"/>
    </source>
</evidence>
<feature type="transmembrane region" description="Helical" evidence="11">
    <location>
        <begin position="271"/>
        <end position="290"/>
    </location>
</feature>
<keyword evidence="10 11" id="KW-0472">Membrane</keyword>
<dbReference type="PROSITE" id="PS50113">
    <property type="entry name" value="PAC"/>
    <property type="match status" value="2"/>
</dbReference>
<evidence type="ECO:0000256" key="11">
    <source>
        <dbReference type="SAM" id="Phobius"/>
    </source>
</evidence>
<dbReference type="NCBIfam" id="TIGR00229">
    <property type="entry name" value="sensory_box"/>
    <property type="match status" value="1"/>
</dbReference>
<dbReference type="SMART" id="SM00086">
    <property type="entry name" value="PAC"/>
    <property type="match status" value="2"/>
</dbReference>
<dbReference type="InterPro" id="IPR035965">
    <property type="entry name" value="PAS-like_dom_sf"/>
</dbReference>
<dbReference type="EC" id="2.7.13.3" evidence="3"/>
<dbReference type="Gene3D" id="1.10.287.130">
    <property type="match status" value="1"/>
</dbReference>
<feature type="transmembrane region" description="Helical" evidence="11">
    <location>
        <begin position="39"/>
        <end position="55"/>
    </location>
</feature>
<dbReference type="EMBL" id="WUEZ01000012">
    <property type="protein sequence ID" value="NEI34833.1"/>
    <property type="molecule type" value="Genomic_DNA"/>
</dbReference>
<dbReference type="Pfam" id="PF00512">
    <property type="entry name" value="HisKA"/>
    <property type="match status" value="1"/>
</dbReference>
<dbReference type="PROSITE" id="PS50112">
    <property type="entry name" value="PAS"/>
    <property type="match status" value="1"/>
</dbReference>
<feature type="transmembrane region" description="Helical" evidence="11">
    <location>
        <begin position="62"/>
        <end position="79"/>
    </location>
</feature>
<dbReference type="InterPro" id="IPR013655">
    <property type="entry name" value="PAS_fold_3"/>
</dbReference>
<dbReference type="Pfam" id="PF02518">
    <property type="entry name" value="HATPase_c"/>
    <property type="match status" value="1"/>
</dbReference>
<keyword evidence="7 11" id="KW-0812">Transmembrane</keyword>
<keyword evidence="4" id="KW-1003">Cell membrane</keyword>
<dbReference type="CDD" id="cd00130">
    <property type="entry name" value="PAS"/>
    <property type="match status" value="2"/>
</dbReference>
<evidence type="ECO:0000256" key="7">
    <source>
        <dbReference type="ARBA" id="ARBA00022692"/>
    </source>
</evidence>
<name>A0A6P0B4M1_RHILE</name>
<dbReference type="InterPro" id="IPR036097">
    <property type="entry name" value="HisK_dim/P_sf"/>
</dbReference>
<feature type="transmembrane region" description="Helical" evidence="11">
    <location>
        <begin position="237"/>
        <end position="259"/>
    </location>
</feature>
<feature type="transmembrane region" description="Helical" evidence="11">
    <location>
        <begin position="120"/>
        <end position="147"/>
    </location>
</feature>
<evidence type="ECO:0000259" key="14">
    <source>
        <dbReference type="PROSITE" id="PS50113"/>
    </source>
</evidence>
<reference evidence="15 16" key="1">
    <citation type="submission" date="2019-12" db="EMBL/GenBank/DDBJ databases">
        <title>Rhizobium genotypes associated with high levels of biological nitrogen fixation by grain legumes in a temperate-maritime cropping system.</title>
        <authorList>
            <person name="Maluk M."/>
            <person name="Francesc Ferrando Molina F."/>
            <person name="Lopez Del Egido L."/>
            <person name="Lafos M."/>
            <person name="Langarica-Fuentes A."/>
            <person name="Gebre Yohannes G."/>
            <person name="Young M.W."/>
            <person name="Martin P."/>
            <person name="Gantlett R."/>
            <person name="Kenicer G."/>
            <person name="Hawes C."/>
            <person name="Begg G.S."/>
            <person name="Quilliam R.S."/>
            <person name="Squire G.R."/>
            <person name="Poole P.S."/>
            <person name="Young P.W."/>
            <person name="Iannetta P.M."/>
            <person name="James E.K."/>
        </authorList>
    </citation>
    <scope>NUCLEOTIDE SEQUENCE [LARGE SCALE GENOMIC DNA]</scope>
    <source>
        <strain evidence="15 16">JHI1096</strain>
    </source>
</reference>
<dbReference type="CDD" id="cd00082">
    <property type="entry name" value="HisKA"/>
    <property type="match status" value="1"/>
</dbReference>
<keyword evidence="5" id="KW-0597">Phosphoprotein</keyword>
<dbReference type="SMART" id="SM00091">
    <property type="entry name" value="PAS"/>
    <property type="match status" value="2"/>
</dbReference>
<dbReference type="FunFam" id="3.30.450.20:FF:000099">
    <property type="entry name" value="Sensory box sensor histidine kinase"/>
    <property type="match status" value="1"/>
</dbReference>
<comment type="subcellular location">
    <subcellularLocation>
        <location evidence="2">Cell membrane</location>
        <topology evidence="2">Multi-pass membrane protein</topology>
    </subcellularLocation>
</comment>
<protein>
    <recommendedName>
        <fullName evidence="3">histidine kinase</fullName>
        <ecNumber evidence="3">2.7.13.3</ecNumber>
    </recommendedName>
</protein>
<evidence type="ECO:0000256" key="2">
    <source>
        <dbReference type="ARBA" id="ARBA00004651"/>
    </source>
</evidence>
<evidence type="ECO:0000259" key="13">
    <source>
        <dbReference type="PROSITE" id="PS50112"/>
    </source>
</evidence>
<gene>
    <name evidence="15" type="ORF">GR204_12605</name>
</gene>
<feature type="domain" description="PAC" evidence="14">
    <location>
        <begin position="391"/>
        <end position="443"/>
    </location>
</feature>
<evidence type="ECO:0000256" key="3">
    <source>
        <dbReference type="ARBA" id="ARBA00012438"/>
    </source>
</evidence>
<keyword evidence="6" id="KW-0808">Transferase</keyword>